<dbReference type="PANTHER" id="PTHR45766:SF6">
    <property type="entry name" value="SWI_SNF-RELATED MATRIX-ASSOCIATED ACTIN-DEPENDENT REGULATOR OF CHROMATIN SUBFAMILY A-LIKE PROTEIN 1"/>
    <property type="match status" value="1"/>
</dbReference>
<keyword evidence="1" id="KW-0378">Hydrolase</keyword>
<evidence type="ECO:0000256" key="1">
    <source>
        <dbReference type="ARBA" id="ARBA00022801"/>
    </source>
</evidence>
<dbReference type="GO" id="GO:0043596">
    <property type="term" value="C:nuclear replication fork"/>
    <property type="evidence" value="ECO:0007669"/>
    <property type="project" value="TreeGrafter"/>
</dbReference>
<dbReference type="InterPro" id="IPR027417">
    <property type="entry name" value="P-loop_NTPase"/>
</dbReference>
<gene>
    <name evidence="3" type="ORF">C0Q70_10230</name>
</gene>
<keyword evidence="4" id="KW-1185">Reference proteome</keyword>
<accession>A0A2T7PC06</accession>
<dbReference type="OrthoDB" id="2801544at2759"/>
<evidence type="ECO:0000313" key="3">
    <source>
        <dbReference type="EMBL" id="PVD30954.1"/>
    </source>
</evidence>
<dbReference type="CDD" id="cd18793">
    <property type="entry name" value="SF2_C_SNF"/>
    <property type="match status" value="1"/>
</dbReference>
<sequence length="437" mass="49173">MCILAVQAVVPSIDPSQVQVAVSGQHVPTASLVSIISYDLLSRKSKQLAEANFKIIIMDESHFLKNSKTMRAKAALPLLQKANHVILLSGTPALSRPSELFTQIVAVCPRLFNFHDFGVRYCSAKQHQWGWDYSGCSNTRELQLLLEEKIMIRHLKQDVLAQLPAKRRQMIVLDPEAVTSSRSFHQTSCAMEKNISSAEKRRVLMQYFHETCKVKMSAVRDYVADMLAGEKKFIIFAHHQEMLDCLEDLISKEGIEYIRIDGRTTAEQRNLFCRKPLVQSKLQVLGKVGLAREDFAQADTAHMQDSKQLGLLDMFNKSFMEKTTDVVLQNGEDGAQDPVTTDQDKQDTCSPKKRMKTAVTKKQTGLEDYLQATGNRSTYSSTLQCKVLESDLLVTSPQDPHNSEAYADASSELKQSTATDEYFFALSADINWDDDFS</sequence>
<protein>
    <recommendedName>
        <fullName evidence="2">Helicase ATP-binding domain-containing protein</fullName>
    </recommendedName>
</protein>
<dbReference type="InterPro" id="IPR038718">
    <property type="entry name" value="SNF2-like_sf"/>
</dbReference>
<dbReference type="Pfam" id="PF00176">
    <property type="entry name" value="SNF2-rel_dom"/>
    <property type="match status" value="1"/>
</dbReference>
<dbReference type="EMBL" id="PZQS01000005">
    <property type="protein sequence ID" value="PVD30954.1"/>
    <property type="molecule type" value="Genomic_DNA"/>
</dbReference>
<name>A0A2T7PC06_POMCA</name>
<dbReference type="InterPro" id="IPR049730">
    <property type="entry name" value="SNF2/RAD54-like_C"/>
</dbReference>
<dbReference type="STRING" id="400727.A0A2T7PC06"/>
<proteinExistence type="predicted"/>
<evidence type="ECO:0000259" key="2">
    <source>
        <dbReference type="PROSITE" id="PS51192"/>
    </source>
</evidence>
<feature type="domain" description="Helicase ATP-binding" evidence="2">
    <location>
        <begin position="33"/>
        <end position="110"/>
    </location>
</feature>
<dbReference type="PANTHER" id="PTHR45766">
    <property type="entry name" value="DNA ANNEALING HELICASE AND ENDONUCLEASE ZRANB3 FAMILY MEMBER"/>
    <property type="match status" value="1"/>
</dbReference>
<reference evidence="3 4" key="1">
    <citation type="submission" date="2018-04" db="EMBL/GenBank/DDBJ databases">
        <title>The genome of golden apple snail Pomacea canaliculata provides insight into stress tolerance and invasive adaptation.</title>
        <authorList>
            <person name="Liu C."/>
            <person name="Liu B."/>
            <person name="Ren Y."/>
            <person name="Zhang Y."/>
            <person name="Wang H."/>
            <person name="Li S."/>
            <person name="Jiang F."/>
            <person name="Yin L."/>
            <person name="Zhang G."/>
            <person name="Qian W."/>
            <person name="Fan W."/>
        </authorList>
    </citation>
    <scope>NUCLEOTIDE SEQUENCE [LARGE SCALE GENOMIC DNA]</scope>
    <source>
        <strain evidence="3">SZHN2017</strain>
        <tissue evidence="3">Muscle</tissue>
    </source>
</reference>
<dbReference type="Gene3D" id="3.40.50.10810">
    <property type="entry name" value="Tandem AAA-ATPase domain"/>
    <property type="match status" value="1"/>
</dbReference>
<dbReference type="GO" id="GO:0005524">
    <property type="term" value="F:ATP binding"/>
    <property type="evidence" value="ECO:0007669"/>
    <property type="project" value="InterPro"/>
</dbReference>
<dbReference type="InterPro" id="IPR000330">
    <property type="entry name" value="SNF2_N"/>
</dbReference>
<dbReference type="GO" id="GO:0031297">
    <property type="term" value="P:replication fork processing"/>
    <property type="evidence" value="ECO:0007669"/>
    <property type="project" value="TreeGrafter"/>
</dbReference>
<dbReference type="Proteomes" id="UP000245119">
    <property type="component" value="Linkage Group LG5"/>
</dbReference>
<dbReference type="Gene3D" id="3.40.50.300">
    <property type="entry name" value="P-loop containing nucleotide triphosphate hydrolases"/>
    <property type="match status" value="1"/>
</dbReference>
<dbReference type="InterPro" id="IPR014001">
    <property type="entry name" value="Helicase_ATP-bd"/>
</dbReference>
<dbReference type="PROSITE" id="PS51192">
    <property type="entry name" value="HELICASE_ATP_BIND_1"/>
    <property type="match status" value="1"/>
</dbReference>
<dbReference type="AlphaFoldDB" id="A0A2T7PC06"/>
<dbReference type="GO" id="GO:0006281">
    <property type="term" value="P:DNA repair"/>
    <property type="evidence" value="ECO:0007669"/>
    <property type="project" value="TreeGrafter"/>
</dbReference>
<evidence type="ECO:0000313" key="4">
    <source>
        <dbReference type="Proteomes" id="UP000245119"/>
    </source>
</evidence>
<dbReference type="SUPFAM" id="SSF52540">
    <property type="entry name" value="P-loop containing nucleoside triphosphate hydrolases"/>
    <property type="match status" value="1"/>
</dbReference>
<dbReference type="GO" id="GO:0016787">
    <property type="term" value="F:hydrolase activity"/>
    <property type="evidence" value="ECO:0007669"/>
    <property type="project" value="UniProtKB-KW"/>
</dbReference>
<organism evidence="3 4">
    <name type="scientific">Pomacea canaliculata</name>
    <name type="common">Golden apple snail</name>
    <dbReference type="NCBI Taxonomy" id="400727"/>
    <lineage>
        <taxon>Eukaryota</taxon>
        <taxon>Metazoa</taxon>
        <taxon>Spiralia</taxon>
        <taxon>Lophotrochozoa</taxon>
        <taxon>Mollusca</taxon>
        <taxon>Gastropoda</taxon>
        <taxon>Caenogastropoda</taxon>
        <taxon>Architaenioglossa</taxon>
        <taxon>Ampullarioidea</taxon>
        <taxon>Ampullariidae</taxon>
        <taxon>Pomacea</taxon>
    </lineage>
</organism>
<comment type="caution">
    <text evidence="3">The sequence shown here is derived from an EMBL/GenBank/DDBJ whole genome shotgun (WGS) entry which is preliminary data.</text>
</comment>